<protein>
    <submittedName>
        <fullName evidence="2">Uncharacterized protein</fullName>
    </submittedName>
</protein>
<evidence type="ECO:0000313" key="2">
    <source>
        <dbReference type="EMBL" id="EPE25390.1"/>
    </source>
</evidence>
<dbReference type="STRING" id="1116229.S3CHR2"/>
<evidence type="ECO:0000313" key="3">
    <source>
        <dbReference type="Proteomes" id="UP000016922"/>
    </source>
</evidence>
<feature type="region of interest" description="Disordered" evidence="1">
    <location>
        <begin position="465"/>
        <end position="536"/>
    </location>
</feature>
<dbReference type="EMBL" id="KE145371">
    <property type="protein sequence ID" value="EPE25390.1"/>
    <property type="molecule type" value="Genomic_DNA"/>
</dbReference>
<keyword evidence="3" id="KW-1185">Reference proteome</keyword>
<feature type="compositionally biased region" description="Low complexity" evidence="1">
    <location>
        <begin position="479"/>
        <end position="493"/>
    </location>
</feature>
<feature type="region of interest" description="Disordered" evidence="1">
    <location>
        <begin position="149"/>
        <end position="180"/>
    </location>
</feature>
<dbReference type="GeneID" id="19460360"/>
<evidence type="ECO:0000256" key="1">
    <source>
        <dbReference type="SAM" id="MobiDB-lite"/>
    </source>
</evidence>
<dbReference type="eggNOG" id="ENOG502SC6I">
    <property type="taxonomic scope" value="Eukaryota"/>
</dbReference>
<feature type="region of interest" description="Disordered" evidence="1">
    <location>
        <begin position="47"/>
        <end position="135"/>
    </location>
</feature>
<feature type="compositionally biased region" description="Basic and acidic residues" evidence="1">
    <location>
        <begin position="158"/>
        <end position="175"/>
    </location>
</feature>
<dbReference type="KEGG" id="glz:GLAREA_01302"/>
<dbReference type="OrthoDB" id="3905365at2759"/>
<dbReference type="HOGENOM" id="CLU_014177_1_0_1"/>
<feature type="compositionally biased region" description="Basic and acidic residues" evidence="1">
    <location>
        <begin position="58"/>
        <end position="68"/>
    </location>
</feature>
<organism evidence="2 3">
    <name type="scientific">Glarea lozoyensis (strain ATCC 20868 / MF5171)</name>
    <dbReference type="NCBI Taxonomy" id="1116229"/>
    <lineage>
        <taxon>Eukaryota</taxon>
        <taxon>Fungi</taxon>
        <taxon>Dikarya</taxon>
        <taxon>Ascomycota</taxon>
        <taxon>Pezizomycotina</taxon>
        <taxon>Leotiomycetes</taxon>
        <taxon>Helotiales</taxon>
        <taxon>Helotiaceae</taxon>
        <taxon>Glarea</taxon>
    </lineage>
</organism>
<dbReference type="OMA" id="AWKVTCA"/>
<feature type="compositionally biased region" description="Polar residues" evidence="1">
    <location>
        <begin position="1"/>
        <end position="17"/>
    </location>
</feature>
<sequence length="576" mass="64232">MTEQMGTPGSNADTSVNGGKAGASKDKACPFCHQQFTSSSLGRHLDLYIKPKNPKPQDGVHDVDEIRKMRGGITRRQPRSSTSRREGSASAGTPSVADRRSPRPDSGREMRSPSTRRDDEQAERPPARKPGWHVNMPTWEATGVMNVIPNVKNGESSRSGDDLERDGGRRLENRQRSVSKQMLAKTTFEQKQKMMEALDNAKAAELALRELVGAVRAARTRVDGPPTFDYDPLTLDFPALCLRCLPPPPTLYQTIPISTSSSWSVQPPDDQQYIALREHFSKEFNRFRVACSLGRVPMDDMSYPPSDAFETLDEAAEMTARAEAEANEFETRISTHLHAVYAQWNSLQPARRQEIWMLEMARGLGRKSEDISKLKKDLEISHQETAHLKIQIDELNRLQYPREFRLVSPTTVPISGELMHRLGEFTTTKKLVGYNLEDKHMHLDTLVSRAMERWKTVVKEARGNGNSLAAQRSLSGESAPSTASAPPTIQTPITPIPQPPPKTSQDQIPRQPLAQTNVLDLGSDIDADADADMDDDDSYMDLADHVAPAIQTTQNFRHNERLEAPVVRNGYVRIGA</sequence>
<reference evidence="2 3" key="1">
    <citation type="journal article" date="2013" name="BMC Genomics">
        <title>Genomics-driven discovery of the pneumocandin biosynthetic gene cluster in the fungus Glarea lozoyensis.</title>
        <authorList>
            <person name="Chen L."/>
            <person name="Yue Q."/>
            <person name="Zhang X."/>
            <person name="Xiang M."/>
            <person name="Wang C."/>
            <person name="Li S."/>
            <person name="Che Y."/>
            <person name="Ortiz-Lopez F.J."/>
            <person name="Bills G.F."/>
            <person name="Liu X."/>
            <person name="An Z."/>
        </authorList>
    </citation>
    <scope>NUCLEOTIDE SEQUENCE [LARGE SCALE GENOMIC DNA]</scope>
    <source>
        <strain evidence="3">ATCC 20868 / MF5171</strain>
    </source>
</reference>
<dbReference type="RefSeq" id="XP_008086709.1">
    <property type="nucleotide sequence ID" value="XM_008088518.1"/>
</dbReference>
<dbReference type="Proteomes" id="UP000016922">
    <property type="component" value="Unassembled WGS sequence"/>
</dbReference>
<gene>
    <name evidence="2" type="ORF">GLAREA_01302</name>
</gene>
<feature type="region of interest" description="Disordered" evidence="1">
    <location>
        <begin position="1"/>
        <end position="27"/>
    </location>
</feature>
<feature type="compositionally biased region" description="Basic and acidic residues" evidence="1">
    <location>
        <begin position="97"/>
        <end position="126"/>
    </location>
</feature>
<name>S3CHR2_GLAL2</name>
<dbReference type="AlphaFoldDB" id="S3CHR2"/>
<accession>S3CHR2</accession>
<feature type="compositionally biased region" description="Polar residues" evidence="1">
    <location>
        <begin position="465"/>
        <end position="478"/>
    </location>
</feature>
<feature type="compositionally biased region" description="Acidic residues" evidence="1">
    <location>
        <begin position="523"/>
        <end position="536"/>
    </location>
</feature>
<proteinExistence type="predicted"/>